<evidence type="ECO:0000256" key="1">
    <source>
        <dbReference type="ARBA" id="ARBA00004141"/>
    </source>
</evidence>
<dbReference type="InterPro" id="IPR051080">
    <property type="entry name" value="Nematode_rcpt-like_serp_alpha"/>
</dbReference>
<comment type="caution">
    <text evidence="7">The sequence shown here is derived from an EMBL/GenBank/DDBJ whole genome shotgun (WGS) entry which is preliminary data.</text>
</comment>
<feature type="transmembrane region" description="Helical" evidence="6">
    <location>
        <begin position="73"/>
        <end position="97"/>
    </location>
</feature>
<dbReference type="EMBL" id="CAJGYM010000020">
    <property type="protein sequence ID" value="CAD6191234.1"/>
    <property type="molecule type" value="Genomic_DNA"/>
</dbReference>
<evidence type="ECO:0000256" key="3">
    <source>
        <dbReference type="ARBA" id="ARBA00022989"/>
    </source>
</evidence>
<keyword evidence="4 6" id="KW-0472">Membrane</keyword>
<dbReference type="SUPFAM" id="SSF81321">
    <property type="entry name" value="Family A G protein-coupled receptor-like"/>
    <property type="match status" value="1"/>
</dbReference>
<evidence type="ECO:0000313" key="7">
    <source>
        <dbReference type="EMBL" id="CAD6191234.1"/>
    </source>
</evidence>
<evidence type="ECO:0000256" key="2">
    <source>
        <dbReference type="ARBA" id="ARBA00022692"/>
    </source>
</evidence>
<reference evidence="7" key="1">
    <citation type="submission" date="2020-10" db="EMBL/GenBank/DDBJ databases">
        <authorList>
            <person name="Kikuchi T."/>
        </authorList>
    </citation>
    <scope>NUCLEOTIDE SEQUENCE</scope>
    <source>
        <strain evidence="7">NKZ352</strain>
    </source>
</reference>
<dbReference type="OrthoDB" id="5820030at2759"/>
<organism evidence="7 8">
    <name type="scientific">Caenorhabditis auriculariae</name>
    <dbReference type="NCBI Taxonomy" id="2777116"/>
    <lineage>
        <taxon>Eukaryota</taxon>
        <taxon>Metazoa</taxon>
        <taxon>Ecdysozoa</taxon>
        <taxon>Nematoda</taxon>
        <taxon>Chromadorea</taxon>
        <taxon>Rhabditida</taxon>
        <taxon>Rhabditina</taxon>
        <taxon>Rhabditomorpha</taxon>
        <taxon>Rhabditoidea</taxon>
        <taxon>Rhabditidae</taxon>
        <taxon>Peloderinae</taxon>
        <taxon>Caenorhabditis</taxon>
    </lineage>
</organism>
<dbReference type="GO" id="GO:0016020">
    <property type="term" value="C:membrane"/>
    <property type="evidence" value="ECO:0007669"/>
    <property type="project" value="UniProtKB-SubCell"/>
</dbReference>
<sequence length="221" mass="25809">MNSLLHCGMSIERSLATFRSKSYTDNSSSNGFAVLLIMVIFGLSLTIFSHHRYNMQSHSIFCMSSSAETLNDVTTMTLILLLCDIIAFLYTIVLYFVNARKKRRLSYGNLQMKSHRMENEAAYKLLMPLIIFHLAFFISFNLAVGSLKKLQHLFNRESDFHVFISALYIVPIYTFFSPLIIQKILVRGSRLRKEKLQEVRRVDPNENDTYFNMYRNMWQKA</sequence>
<evidence type="ECO:0000256" key="5">
    <source>
        <dbReference type="ARBA" id="ARBA00037994"/>
    </source>
</evidence>
<evidence type="ECO:0000313" key="8">
    <source>
        <dbReference type="Proteomes" id="UP000835052"/>
    </source>
</evidence>
<dbReference type="Pfam" id="PF10292">
    <property type="entry name" value="7TM_GPCR_Srab"/>
    <property type="match status" value="1"/>
</dbReference>
<accession>A0A8S1H6Q7</accession>
<proteinExistence type="inferred from homology"/>
<evidence type="ECO:0000256" key="6">
    <source>
        <dbReference type="SAM" id="Phobius"/>
    </source>
</evidence>
<evidence type="ECO:0000256" key="4">
    <source>
        <dbReference type="ARBA" id="ARBA00023136"/>
    </source>
</evidence>
<dbReference type="Proteomes" id="UP000835052">
    <property type="component" value="Unassembled WGS sequence"/>
</dbReference>
<keyword evidence="3 6" id="KW-1133">Transmembrane helix</keyword>
<dbReference type="PANTHER" id="PTHR31357">
    <property type="entry name" value="SERPENTINE RECEPTOR CLASS ALPHA-10"/>
    <property type="match status" value="1"/>
</dbReference>
<feature type="transmembrane region" description="Helical" evidence="6">
    <location>
        <begin position="160"/>
        <end position="186"/>
    </location>
</feature>
<protein>
    <submittedName>
        <fullName evidence="7">Uncharacterized protein</fullName>
    </submittedName>
</protein>
<dbReference type="GO" id="GO:0004984">
    <property type="term" value="F:olfactory receptor activity"/>
    <property type="evidence" value="ECO:0007669"/>
    <property type="project" value="TreeGrafter"/>
</dbReference>
<dbReference type="PANTHER" id="PTHR31357:SF5">
    <property type="entry name" value="SERPENTINE RECEPTOR CLASS ALPHA-1-RELATED"/>
    <property type="match status" value="1"/>
</dbReference>
<feature type="transmembrane region" description="Helical" evidence="6">
    <location>
        <begin position="31"/>
        <end position="53"/>
    </location>
</feature>
<dbReference type="InterPro" id="IPR019408">
    <property type="entry name" value="7TM_GPCR_serpentine_rcpt_Srab"/>
</dbReference>
<gene>
    <name evidence="7" type="ORF">CAUJ_LOCUS7153</name>
</gene>
<comment type="similarity">
    <text evidence="5">Belongs to the nematode receptor-like protein sra family.</text>
</comment>
<keyword evidence="2 6" id="KW-0812">Transmembrane</keyword>
<name>A0A8S1H6Q7_9PELO</name>
<dbReference type="Gene3D" id="1.20.1070.10">
    <property type="entry name" value="Rhodopsin 7-helix transmembrane proteins"/>
    <property type="match status" value="1"/>
</dbReference>
<keyword evidence="8" id="KW-1185">Reference proteome</keyword>
<comment type="subcellular location">
    <subcellularLocation>
        <location evidence="1">Membrane</location>
        <topology evidence="1">Multi-pass membrane protein</topology>
    </subcellularLocation>
</comment>
<feature type="transmembrane region" description="Helical" evidence="6">
    <location>
        <begin position="121"/>
        <end position="140"/>
    </location>
</feature>
<dbReference type="AlphaFoldDB" id="A0A8S1H6Q7"/>